<name>A0A939LUZ2_9CELL</name>
<evidence type="ECO:0000256" key="1">
    <source>
        <dbReference type="ARBA" id="ARBA00022798"/>
    </source>
</evidence>
<dbReference type="InterPro" id="IPR014757">
    <property type="entry name" value="Tscrpt_reg_IclR_C"/>
</dbReference>
<evidence type="ECO:0000256" key="4">
    <source>
        <dbReference type="ARBA" id="ARBA00023163"/>
    </source>
</evidence>
<feature type="compositionally biased region" description="Low complexity" evidence="7">
    <location>
        <begin position="1"/>
        <end position="18"/>
    </location>
</feature>
<sequence length="283" mass="29652">MDRADPTVVSPTTVSPTSGASTPGAGGPVEAQGSPVEAVDRALLVLQSLARAGARGAVLADLATGLGLNKTTVHRTLAALRYRGFVTQDPTSGAYRLGPSATQLADDYLSDENLPALLHPALVALCAAAEELVHLGVLEGSHVVYLDKVEPDRSLRVWSAIGRRSPAVTTALGRALLSHRRTDRSLLPGYVRAAGEGAGVDADHVWAVLERARERGYATEDQENEVGISCLAVPLLRSGTAVAAVSVTAPAERMTPDRVAWLHEQIRAVLPAHLPEGITIPGR</sequence>
<dbReference type="InterPro" id="IPR036390">
    <property type="entry name" value="WH_DNA-bd_sf"/>
</dbReference>
<protein>
    <recommendedName>
        <fullName evidence="6">Glycerol operon regulatory protein</fullName>
    </recommendedName>
</protein>
<dbReference type="AlphaFoldDB" id="A0A939LUZ2"/>
<dbReference type="GO" id="GO:0003700">
    <property type="term" value="F:DNA-binding transcription factor activity"/>
    <property type="evidence" value="ECO:0007669"/>
    <property type="project" value="TreeGrafter"/>
</dbReference>
<feature type="region of interest" description="Disordered" evidence="7">
    <location>
        <begin position="1"/>
        <end position="33"/>
    </location>
</feature>
<proteinExistence type="predicted"/>
<dbReference type="Gene3D" id="3.30.450.40">
    <property type="match status" value="1"/>
</dbReference>
<dbReference type="RefSeq" id="WP_208057142.1">
    <property type="nucleotide sequence ID" value="NZ_JAGEMK010000013.1"/>
</dbReference>
<dbReference type="GO" id="GO:0006071">
    <property type="term" value="P:glycerol metabolic process"/>
    <property type="evidence" value="ECO:0007669"/>
    <property type="project" value="UniProtKB-KW"/>
</dbReference>
<keyword evidence="4" id="KW-0804">Transcription</keyword>
<keyword evidence="3" id="KW-0238">DNA-binding</keyword>
<dbReference type="InterPro" id="IPR029016">
    <property type="entry name" value="GAF-like_dom_sf"/>
</dbReference>
<dbReference type="InterPro" id="IPR050707">
    <property type="entry name" value="HTH_MetabolicPath_Reg"/>
</dbReference>
<dbReference type="GO" id="GO:0003677">
    <property type="term" value="F:DNA binding"/>
    <property type="evidence" value="ECO:0007669"/>
    <property type="project" value="UniProtKB-KW"/>
</dbReference>
<evidence type="ECO:0000256" key="2">
    <source>
        <dbReference type="ARBA" id="ARBA00023015"/>
    </source>
</evidence>
<dbReference type="PANTHER" id="PTHR30136:SF24">
    <property type="entry name" value="HTH-TYPE TRANSCRIPTIONAL REPRESSOR ALLR"/>
    <property type="match status" value="1"/>
</dbReference>
<feature type="domain" description="IclR-ED" evidence="9">
    <location>
        <begin position="100"/>
        <end position="283"/>
    </location>
</feature>
<comment type="caution">
    <text evidence="10">The sequence shown here is derived from an EMBL/GenBank/DDBJ whole genome shotgun (WGS) entry which is preliminary data.</text>
</comment>
<reference evidence="10" key="1">
    <citation type="submission" date="2021-03" db="EMBL/GenBank/DDBJ databases">
        <title>Actinotalea soli sp. nov., isolated from soil.</title>
        <authorList>
            <person name="Ping W."/>
            <person name="Zhang J."/>
        </authorList>
    </citation>
    <scope>NUCLEOTIDE SEQUENCE</scope>
    <source>
        <strain evidence="10">BY-33</strain>
    </source>
</reference>
<dbReference type="SUPFAM" id="SSF55781">
    <property type="entry name" value="GAF domain-like"/>
    <property type="match status" value="1"/>
</dbReference>
<gene>
    <name evidence="10" type="ORF">J4G33_16735</name>
</gene>
<dbReference type="GO" id="GO:0045892">
    <property type="term" value="P:negative regulation of DNA-templated transcription"/>
    <property type="evidence" value="ECO:0007669"/>
    <property type="project" value="TreeGrafter"/>
</dbReference>
<evidence type="ECO:0000259" key="8">
    <source>
        <dbReference type="PROSITE" id="PS51077"/>
    </source>
</evidence>
<dbReference type="Pfam" id="PF01614">
    <property type="entry name" value="IclR_C"/>
    <property type="match status" value="1"/>
</dbReference>
<dbReference type="PROSITE" id="PS51077">
    <property type="entry name" value="HTH_ICLR"/>
    <property type="match status" value="1"/>
</dbReference>
<dbReference type="Proteomes" id="UP000664209">
    <property type="component" value="Unassembled WGS sequence"/>
</dbReference>
<keyword evidence="2" id="KW-0805">Transcription regulation</keyword>
<evidence type="ECO:0000256" key="6">
    <source>
        <dbReference type="ARBA" id="ARBA00070406"/>
    </source>
</evidence>
<dbReference type="EMBL" id="JAGEMK010000013">
    <property type="protein sequence ID" value="MBO1753455.1"/>
    <property type="molecule type" value="Genomic_DNA"/>
</dbReference>
<evidence type="ECO:0000256" key="3">
    <source>
        <dbReference type="ARBA" id="ARBA00023125"/>
    </source>
</evidence>
<dbReference type="InterPro" id="IPR036388">
    <property type="entry name" value="WH-like_DNA-bd_sf"/>
</dbReference>
<dbReference type="PROSITE" id="PS51078">
    <property type="entry name" value="ICLR_ED"/>
    <property type="match status" value="1"/>
</dbReference>
<evidence type="ECO:0000313" key="11">
    <source>
        <dbReference type="Proteomes" id="UP000664209"/>
    </source>
</evidence>
<dbReference type="InterPro" id="IPR005471">
    <property type="entry name" value="Tscrpt_reg_IclR_N"/>
</dbReference>
<organism evidence="10 11">
    <name type="scientific">Actinotalea soli</name>
    <dbReference type="NCBI Taxonomy" id="2819234"/>
    <lineage>
        <taxon>Bacteria</taxon>
        <taxon>Bacillati</taxon>
        <taxon>Actinomycetota</taxon>
        <taxon>Actinomycetes</taxon>
        <taxon>Micrococcales</taxon>
        <taxon>Cellulomonadaceae</taxon>
        <taxon>Actinotalea</taxon>
    </lineage>
</organism>
<evidence type="ECO:0000259" key="9">
    <source>
        <dbReference type="PROSITE" id="PS51078"/>
    </source>
</evidence>
<accession>A0A939LUZ2</accession>
<dbReference type="Gene3D" id="1.10.10.10">
    <property type="entry name" value="Winged helix-like DNA-binding domain superfamily/Winged helix DNA-binding domain"/>
    <property type="match status" value="1"/>
</dbReference>
<feature type="domain" description="HTH iclR-type" evidence="8">
    <location>
        <begin position="36"/>
        <end position="99"/>
    </location>
</feature>
<evidence type="ECO:0000313" key="10">
    <source>
        <dbReference type="EMBL" id="MBO1753455.1"/>
    </source>
</evidence>
<evidence type="ECO:0000256" key="7">
    <source>
        <dbReference type="SAM" id="MobiDB-lite"/>
    </source>
</evidence>
<dbReference type="SMART" id="SM00346">
    <property type="entry name" value="HTH_ICLR"/>
    <property type="match status" value="1"/>
</dbReference>
<dbReference type="FunFam" id="1.10.10.10:FF:000056">
    <property type="entry name" value="IclR family transcriptional regulator"/>
    <property type="match status" value="1"/>
</dbReference>
<dbReference type="Pfam" id="PF09339">
    <property type="entry name" value="HTH_IclR"/>
    <property type="match status" value="1"/>
</dbReference>
<dbReference type="SUPFAM" id="SSF46785">
    <property type="entry name" value="Winged helix' DNA-binding domain"/>
    <property type="match status" value="1"/>
</dbReference>
<keyword evidence="1" id="KW-0319">Glycerol metabolism</keyword>
<comment type="function">
    <text evidence="5">May be an activator protein for the gylABX operon.</text>
</comment>
<evidence type="ECO:0000256" key="5">
    <source>
        <dbReference type="ARBA" id="ARBA00058938"/>
    </source>
</evidence>
<keyword evidence="11" id="KW-1185">Reference proteome</keyword>
<dbReference type="PANTHER" id="PTHR30136">
    <property type="entry name" value="HELIX-TURN-HELIX TRANSCRIPTIONAL REGULATOR, ICLR FAMILY"/>
    <property type="match status" value="1"/>
</dbReference>